<keyword evidence="2" id="KW-0812">Transmembrane</keyword>
<proteinExistence type="predicted"/>
<keyword evidence="2" id="KW-0472">Membrane</keyword>
<name>A0ABV3EQ63_9ACTN</name>
<comment type="caution">
    <text evidence="3">The sequence shown here is derived from an EMBL/GenBank/DDBJ whole genome shotgun (WGS) entry which is preliminary data.</text>
</comment>
<feature type="transmembrane region" description="Helical" evidence="2">
    <location>
        <begin position="219"/>
        <end position="236"/>
    </location>
</feature>
<sequence>MCLGMGLAYLAAFHAPEPNGMKVAVVGTGARVQVLAQTLKDEAGDALDVTTVPTRDAAVDRLTDRDLAGAYVPSAEHPRLLVARGNSDTTATAAESVFRAVAAREHAVLTVTDVAPTAQGDPTGQGLFFVLVTISIGSYASVAAIGAAGAALRLWTRAAVGLATSLVVSTIGIALAGPVFHIVDHDRAGVWGMAWLYSAGIIAIGVGLHTFLKRWTTPAMMTLFVMLNFTTSGGIFRPELQDGFFGALHAFWNGAGFVEGVRDLLYFPSGGELGGRVASLVVWLGVGVLALAAADRAERRARRAAPTAPLPTAGERRAEEEVGEAVAA</sequence>
<feature type="transmembrane region" description="Helical" evidence="2">
    <location>
        <begin position="194"/>
        <end position="212"/>
    </location>
</feature>
<evidence type="ECO:0000313" key="4">
    <source>
        <dbReference type="Proteomes" id="UP001551584"/>
    </source>
</evidence>
<dbReference type="EMBL" id="JBEZNA010000027">
    <property type="protein sequence ID" value="MEU9578355.1"/>
    <property type="molecule type" value="Genomic_DNA"/>
</dbReference>
<evidence type="ECO:0000256" key="2">
    <source>
        <dbReference type="SAM" id="Phobius"/>
    </source>
</evidence>
<evidence type="ECO:0000256" key="1">
    <source>
        <dbReference type="SAM" id="MobiDB-lite"/>
    </source>
</evidence>
<reference evidence="3 4" key="1">
    <citation type="submission" date="2024-06" db="EMBL/GenBank/DDBJ databases">
        <title>The Natural Products Discovery Center: Release of the First 8490 Sequenced Strains for Exploring Actinobacteria Biosynthetic Diversity.</title>
        <authorList>
            <person name="Kalkreuter E."/>
            <person name="Kautsar S.A."/>
            <person name="Yang D."/>
            <person name="Bader C.D."/>
            <person name="Teijaro C.N."/>
            <person name="Fluegel L."/>
            <person name="Davis C.M."/>
            <person name="Simpson J.R."/>
            <person name="Lauterbach L."/>
            <person name="Steele A.D."/>
            <person name="Gui C."/>
            <person name="Meng S."/>
            <person name="Li G."/>
            <person name="Viehrig K."/>
            <person name="Ye F."/>
            <person name="Su P."/>
            <person name="Kiefer A.F."/>
            <person name="Nichols A."/>
            <person name="Cepeda A.J."/>
            <person name="Yan W."/>
            <person name="Fan B."/>
            <person name="Jiang Y."/>
            <person name="Adhikari A."/>
            <person name="Zheng C.-J."/>
            <person name="Schuster L."/>
            <person name="Cowan T.M."/>
            <person name="Smanski M.J."/>
            <person name="Chevrette M.G."/>
            <person name="De Carvalho L.P.S."/>
            <person name="Shen B."/>
        </authorList>
    </citation>
    <scope>NUCLEOTIDE SEQUENCE [LARGE SCALE GENOMIC DNA]</scope>
    <source>
        <strain evidence="3 4">NPDC048117</strain>
    </source>
</reference>
<feature type="transmembrane region" description="Helical" evidence="2">
    <location>
        <begin position="127"/>
        <end position="152"/>
    </location>
</feature>
<gene>
    <name evidence="3" type="ORF">AB0D95_14015</name>
</gene>
<protein>
    <recommendedName>
        <fullName evidence="5">DUF3533 domain-containing protein</fullName>
    </recommendedName>
</protein>
<organism evidence="3 4">
    <name type="scientific">Streptomyces chilikensis</name>
    <dbReference type="NCBI Taxonomy" id="1194079"/>
    <lineage>
        <taxon>Bacteria</taxon>
        <taxon>Bacillati</taxon>
        <taxon>Actinomycetota</taxon>
        <taxon>Actinomycetes</taxon>
        <taxon>Kitasatosporales</taxon>
        <taxon>Streptomycetaceae</taxon>
        <taxon>Streptomyces</taxon>
    </lineage>
</organism>
<keyword evidence="4" id="KW-1185">Reference proteome</keyword>
<evidence type="ECO:0000313" key="3">
    <source>
        <dbReference type="EMBL" id="MEU9578355.1"/>
    </source>
</evidence>
<keyword evidence="2" id="KW-1133">Transmembrane helix</keyword>
<dbReference type="Proteomes" id="UP001551584">
    <property type="component" value="Unassembled WGS sequence"/>
</dbReference>
<feature type="region of interest" description="Disordered" evidence="1">
    <location>
        <begin position="302"/>
        <end position="328"/>
    </location>
</feature>
<feature type="transmembrane region" description="Helical" evidence="2">
    <location>
        <begin position="159"/>
        <end position="182"/>
    </location>
</feature>
<accession>A0ABV3EQ63</accession>
<evidence type="ECO:0008006" key="5">
    <source>
        <dbReference type="Google" id="ProtNLM"/>
    </source>
</evidence>
<feature type="transmembrane region" description="Helical" evidence="2">
    <location>
        <begin position="273"/>
        <end position="294"/>
    </location>
</feature>
<feature type="compositionally biased region" description="Low complexity" evidence="1">
    <location>
        <begin position="304"/>
        <end position="313"/>
    </location>
</feature>